<dbReference type="Gene3D" id="1.10.287.1060">
    <property type="entry name" value="ESAT-6-like"/>
    <property type="match status" value="1"/>
</dbReference>
<dbReference type="Pfam" id="PF06013">
    <property type="entry name" value="WXG100"/>
    <property type="match status" value="1"/>
</dbReference>
<evidence type="ECO:0000313" key="2">
    <source>
        <dbReference type="EMBL" id="EFL42794.1"/>
    </source>
</evidence>
<dbReference type="NCBIfam" id="TIGR03930">
    <property type="entry name" value="WXG100_ESAT6"/>
    <property type="match status" value="1"/>
</dbReference>
<evidence type="ECO:0000256" key="1">
    <source>
        <dbReference type="RuleBase" id="RU362001"/>
    </source>
</evidence>
<dbReference type="SUPFAM" id="SSF140453">
    <property type="entry name" value="EsxAB dimer-like"/>
    <property type="match status" value="1"/>
</dbReference>
<dbReference type="HOGENOM" id="CLU_151185_3_2_11"/>
<accession>D9XZG2</accession>
<organism evidence="2 3">
    <name type="scientific">Streptomyces griseoflavus Tu4000</name>
    <dbReference type="NCBI Taxonomy" id="467200"/>
    <lineage>
        <taxon>Bacteria</taxon>
        <taxon>Bacillati</taxon>
        <taxon>Actinomycetota</taxon>
        <taxon>Actinomycetes</taxon>
        <taxon>Kitasatosporales</taxon>
        <taxon>Streptomycetaceae</taxon>
        <taxon>Streptomyces</taxon>
    </lineage>
</organism>
<proteinExistence type="inferred from homology"/>
<dbReference type="Proteomes" id="UP000002968">
    <property type="component" value="Unassembled WGS sequence"/>
</dbReference>
<evidence type="ECO:0000313" key="3">
    <source>
        <dbReference type="Proteomes" id="UP000002968"/>
    </source>
</evidence>
<dbReference type="InterPro" id="IPR010310">
    <property type="entry name" value="T7SS_ESAT-6-like"/>
</dbReference>
<dbReference type="AlphaFoldDB" id="D9XZG2"/>
<gene>
    <name evidence="2" type="ORF">SSRG_05598</name>
</gene>
<keyword evidence="3" id="KW-1185">Reference proteome</keyword>
<dbReference type="STRING" id="467200.SSRG_05598"/>
<sequence length="104" mass="11775">MMDDGYIYVDYTHLNDVGDSMAQQTKIIAGIVERLETELQPLKNTWIGLDATEYQNRQREWDGAVLGMQRLLTSHAGLLAEIGSSYKQSENQLADLWSQVTIGR</sequence>
<name>D9XZG2_9ACTN</name>
<dbReference type="eggNOG" id="COG4842">
    <property type="taxonomic scope" value="Bacteria"/>
</dbReference>
<comment type="similarity">
    <text evidence="1">Belongs to the WXG100 family.</text>
</comment>
<dbReference type="InterPro" id="IPR036689">
    <property type="entry name" value="ESAT-6-like_sf"/>
</dbReference>
<reference evidence="2" key="1">
    <citation type="submission" date="2009-02" db="EMBL/GenBank/DDBJ databases">
        <title>Annotation of Streptomyces griseoflavus strain Tu4000.</title>
        <authorList>
            <consortium name="The Broad Institute Genome Sequencing Platform"/>
            <consortium name="Broad Institute Microbial Sequencing Center"/>
            <person name="Fischbach M."/>
            <person name="Godfrey P."/>
            <person name="Ward D."/>
            <person name="Young S."/>
            <person name="Zeng Q."/>
            <person name="Koehrsen M."/>
            <person name="Alvarado L."/>
            <person name="Berlin A.M."/>
            <person name="Bochicchio J."/>
            <person name="Borenstein D."/>
            <person name="Chapman S.B."/>
            <person name="Chen Z."/>
            <person name="Engels R."/>
            <person name="Freedman E."/>
            <person name="Gellesch M."/>
            <person name="Goldberg J."/>
            <person name="Griggs A."/>
            <person name="Gujja S."/>
            <person name="Heilman E.R."/>
            <person name="Heiman D.I."/>
            <person name="Hepburn T.A."/>
            <person name="Howarth C."/>
            <person name="Jen D."/>
            <person name="Larson L."/>
            <person name="Lewis B."/>
            <person name="Mehta T."/>
            <person name="Park D."/>
            <person name="Pearson M."/>
            <person name="Richards J."/>
            <person name="Roberts A."/>
            <person name="Saif S."/>
            <person name="Shea T.D."/>
            <person name="Shenoy N."/>
            <person name="Sisk P."/>
            <person name="Stolte C."/>
            <person name="Sykes S.N."/>
            <person name="Thomson T."/>
            <person name="Walk T."/>
            <person name="White J."/>
            <person name="Yandava C."/>
            <person name="Straight P."/>
            <person name="Clardy J."/>
            <person name="Hung D."/>
            <person name="Kolter R."/>
            <person name="Mekalanos J."/>
            <person name="Walker S."/>
            <person name="Walsh C.T."/>
            <person name="Wieland-Brown L.C."/>
            <person name="Haas B."/>
            <person name="Nusbaum C."/>
            <person name="Birren B."/>
        </authorList>
    </citation>
    <scope>NUCLEOTIDE SEQUENCE [LARGE SCALE GENOMIC DNA]</scope>
    <source>
        <strain evidence="2">Tu4000</strain>
    </source>
</reference>
<protein>
    <recommendedName>
        <fullName evidence="1">ESAT-6-like protein</fullName>
    </recommendedName>
</protein>
<dbReference type="EMBL" id="GG657758">
    <property type="protein sequence ID" value="EFL42794.1"/>
    <property type="molecule type" value="Genomic_DNA"/>
</dbReference>